<dbReference type="InterPro" id="IPR042100">
    <property type="entry name" value="Bug_dom1"/>
</dbReference>
<dbReference type="Proteomes" id="UP000580517">
    <property type="component" value="Unassembled WGS sequence"/>
</dbReference>
<dbReference type="Pfam" id="PF03401">
    <property type="entry name" value="TctC"/>
    <property type="match status" value="1"/>
</dbReference>
<comment type="similarity">
    <text evidence="1">Belongs to the UPF0065 (bug) family.</text>
</comment>
<feature type="signal peptide" evidence="2">
    <location>
        <begin position="1"/>
        <end position="24"/>
    </location>
</feature>
<dbReference type="PIRSF" id="PIRSF017082">
    <property type="entry name" value="YflP"/>
    <property type="match status" value="1"/>
</dbReference>
<dbReference type="Gene3D" id="3.40.190.150">
    <property type="entry name" value="Bordetella uptake gene, domain 1"/>
    <property type="match status" value="1"/>
</dbReference>
<keyword evidence="4" id="KW-1185">Reference proteome</keyword>
<protein>
    <submittedName>
        <fullName evidence="3">Tripartite tricarboxylate transporter substrate binding protein</fullName>
    </submittedName>
</protein>
<dbReference type="Gene3D" id="3.40.190.10">
    <property type="entry name" value="Periplasmic binding protein-like II"/>
    <property type="match status" value="1"/>
</dbReference>
<evidence type="ECO:0000256" key="2">
    <source>
        <dbReference type="SAM" id="SignalP"/>
    </source>
</evidence>
<dbReference type="AlphaFoldDB" id="A0A853F7H5"/>
<comment type="caution">
    <text evidence="3">The sequence shown here is derived from an EMBL/GenBank/DDBJ whole genome shotgun (WGS) entry which is preliminary data.</text>
</comment>
<keyword evidence="2" id="KW-0732">Signal</keyword>
<dbReference type="RefSeq" id="WP_129967858.1">
    <property type="nucleotide sequence ID" value="NZ_JACCEW010000001.1"/>
</dbReference>
<feature type="chain" id="PRO_5032409389" evidence="2">
    <location>
        <begin position="25"/>
        <end position="326"/>
    </location>
</feature>
<dbReference type="EMBL" id="JACCEW010000001">
    <property type="protein sequence ID" value="NYT35927.1"/>
    <property type="molecule type" value="Genomic_DNA"/>
</dbReference>
<reference evidence="3 4" key="1">
    <citation type="submission" date="2020-07" db="EMBL/GenBank/DDBJ databases">
        <title>Taxonomic revisions and descriptions of new bacterial species based on genomic comparisons in the high-G+C-content subgroup of the family Alcaligenaceae.</title>
        <authorList>
            <person name="Szabo A."/>
            <person name="Felfoldi T."/>
        </authorList>
    </citation>
    <scope>NUCLEOTIDE SEQUENCE [LARGE SCALE GENOMIC DNA]</scope>
    <source>
        <strain evidence="3 4">DSM 25264</strain>
    </source>
</reference>
<organism evidence="3 4">
    <name type="scientific">Allopusillimonas soli</name>
    <dbReference type="NCBI Taxonomy" id="659016"/>
    <lineage>
        <taxon>Bacteria</taxon>
        <taxon>Pseudomonadati</taxon>
        <taxon>Pseudomonadota</taxon>
        <taxon>Betaproteobacteria</taxon>
        <taxon>Burkholderiales</taxon>
        <taxon>Alcaligenaceae</taxon>
        <taxon>Allopusillimonas</taxon>
    </lineage>
</organism>
<dbReference type="PANTHER" id="PTHR42928">
    <property type="entry name" value="TRICARBOXYLATE-BINDING PROTEIN"/>
    <property type="match status" value="1"/>
</dbReference>
<evidence type="ECO:0000313" key="3">
    <source>
        <dbReference type="EMBL" id="NYT35927.1"/>
    </source>
</evidence>
<dbReference type="PANTHER" id="PTHR42928:SF5">
    <property type="entry name" value="BLR1237 PROTEIN"/>
    <property type="match status" value="1"/>
</dbReference>
<name>A0A853F7H5_9BURK</name>
<evidence type="ECO:0000256" key="1">
    <source>
        <dbReference type="ARBA" id="ARBA00006987"/>
    </source>
</evidence>
<gene>
    <name evidence="3" type="ORF">H0A68_03510</name>
</gene>
<proteinExistence type="inferred from homology"/>
<sequence>MKKRTYVALFLSAMALFAARVACANEDSYPNKPITIVVPFSAGGISDNQTRLIAEKLSKAFKQSVVVLNKVGASGMIGAEYVARSQPDGYTLLYGTHGTQAANLALYDDIRFNPPKDLKAVHSLWRQSSILVTGSATPYKTLQNLIDAAKAAPGKINYGSAGKGTQTHLAAENLQSVAGVEFTHVPYKGSAPALTDLIAGQIDIMFNYPESTTQFIQQGKLRALAVNGANRLTVLPDVKTMGELGYPDAALEGWSGIFAPAGTPDAVISKLAGEIAKATHDPKIEASMKKIGSFTMDLSGPDFQKFVESEVPHWRSIVESSGAKNN</sequence>
<dbReference type="InterPro" id="IPR005064">
    <property type="entry name" value="BUG"/>
</dbReference>
<accession>A0A853F7H5</accession>
<dbReference type="SUPFAM" id="SSF53850">
    <property type="entry name" value="Periplasmic binding protein-like II"/>
    <property type="match status" value="1"/>
</dbReference>
<evidence type="ECO:0000313" key="4">
    <source>
        <dbReference type="Proteomes" id="UP000580517"/>
    </source>
</evidence>
<dbReference type="OrthoDB" id="7250553at2"/>
<dbReference type="CDD" id="cd07012">
    <property type="entry name" value="PBP2_Bug_TTT"/>
    <property type="match status" value="1"/>
</dbReference>